<dbReference type="Pfam" id="PF00848">
    <property type="entry name" value="Ring_hydroxyl_A"/>
    <property type="match status" value="1"/>
</dbReference>
<comment type="cofactor">
    <cofactor evidence="1">
        <name>Fe cation</name>
        <dbReference type="ChEBI" id="CHEBI:24875"/>
    </cofactor>
</comment>
<name>A0A382QI95_9ZZZZ</name>
<feature type="non-terminal residue" evidence="3">
    <location>
        <position position="1"/>
    </location>
</feature>
<dbReference type="PANTHER" id="PTHR43756">
    <property type="entry name" value="CHOLINE MONOOXYGENASE, CHLOROPLASTIC"/>
    <property type="match status" value="1"/>
</dbReference>
<accession>A0A382QI95</accession>
<organism evidence="3">
    <name type="scientific">marine metagenome</name>
    <dbReference type="NCBI Taxonomy" id="408172"/>
    <lineage>
        <taxon>unclassified sequences</taxon>
        <taxon>metagenomes</taxon>
        <taxon>ecological metagenomes</taxon>
    </lineage>
</organism>
<evidence type="ECO:0000313" key="3">
    <source>
        <dbReference type="EMBL" id="SVC85254.1"/>
    </source>
</evidence>
<reference evidence="3" key="1">
    <citation type="submission" date="2018-05" db="EMBL/GenBank/DDBJ databases">
        <authorList>
            <person name="Lanie J.A."/>
            <person name="Ng W.-L."/>
            <person name="Kazmierczak K.M."/>
            <person name="Andrzejewski T.M."/>
            <person name="Davidsen T.M."/>
            <person name="Wayne K.J."/>
            <person name="Tettelin H."/>
            <person name="Glass J.I."/>
            <person name="Rusch D."/>
            <person name="Podicherti R."/>
            <person name="Tsui H.-C.T."/>
            <person name="Winkler M.E."/>
        </authorList>
    </citation>
    <scope>NUCLEOTIDE SEQUENCE</scope>
</reference>
<evidence type="ECO:0000259" key="2">
    <source>
        <dbReference type="Pfam" id="PF00848"/>
    </source>
</evidence>
<gene>
    <name evidence="3" type="ORF">METZ01_LOCUS338108</name>
</gene>
<dbReference type="EMBL" id="UINC01114737">
    <property type="protein sequence ID" value="SVC85254.1"/>
    <property type="molecule type" value="Genomic_DNA"/>
</dbReference>
<sequence length="294" mass="34470">WVNMDPDCVRLQEYLGPIWDEWQARDIHLWRRTMANTMWLPCNWKVVLDNFNESYHVPTVHMGATTETNRKEIRGHINTYFKETRFDLSDEGHNRMIMEGGYGVGSTDKKGNILEPLASQLRYWDLDPGDFKGRPEDTRQALQEAKRKLGPERGFTHYDRIPDQQFTDAFHYTLFPNFAVSLWSDGFHFLRARPHRSDPEQCLFDNWWYSSPAATESGVERGPFDKGVDVEKQMLTFGEDSIGLAIEQDVSVFVTQQRGFRSRGFKGVYLSAQETRIRRYHEMIDDYIEGNRPN</sequence>
<dbReference type="GO" id="GO:0051537">
    <property type="term" value="F:2 iron, 2 sulfur cluster binding"/>
    <property type="evidence" value="ECO:0007669"/>
    <property type="project" value="InterPro"/>
</dbReference>
<dbReference type="PANTHER" id="PTHR43756:SF5">
    <property type="entry name" value="CHOLINE MONOOXYGENASE, CHLOROPLASTIC"/>
    <property type="match status" value="1"/>
</dbReference>
<evidence type="ECO:0000256" key="1">
    <source>
        <dbReference type="ARBA" id="ARBA00001962"/>
    </source>
</evidence>
<dbReference type="AlphaFoldDB" id="A0A382QI95"/>
<dbReference type="GO" id="GO:0005506">
    <property type="term" value="F:iron ion binding"/>
    <property type="evidence" value="ECO:0007669"/>
    <property type="project" value="InterPro"/>
</dbReference>
<proteinExistence type="predicted"/>
<dbReference type="InterPro" id="IPR001663">
    <property type="entry name" value="Rng_hydr_dOase-A"/>
</dbReference>
<dbReference type="Gene3D" id="3.90.380.10">
    <property type="entry name" value="Naphthalene 1,2-dioxygenase Alpha Subunit, Chain A, domain 1"/>
    <property type="match status" value="1"/>
</dbReference>
<dbReference type="SUPFAM" id="SSF55961">
    <property type="entry name" value="Bet v1-like"/>
    <property type="match status" value="1"/>
</dbReference>
<dbReference type="InterPro" id="IPR015879">
    <property type="entry name" value="Ring_hydroxy_dOase_asu_C_dom"/>
</dbReference>
<dbReference type="CDD" id="cd08882">
    <property type="entry name" value="RHO_alpha_C_MupW-like"/>
    <property type="match status" value="1"/>
</dbReference>
<protein>
    <recommendedName>
        <fullName evidence="2">Aromatic-ring-hydroxylating dioxygenase alpha subunit C-terminal domain-containing protein</fullName>
    </recommendedName>
</protein>
<feature type="domain" description="Aromatic-ring-hydroxylating dioxygenase alpha subunit C-terminal" evidence="2">
    <location>
        <begin position="30"/>
        <end position="289"/>
    </location>
</feature>